<evidence type="ECO:0000259" key="2">
    <source>
        <dbReference type="Pfam" id="PF26616"/>
    </source>
</evidence>
<dbReference type="STRING" id="348802.A0A0D2D395"/>
<keyword evidence="1" id="KW-1133">Transmembrane helix</keyword>
<keyword evidence="4" id="KW-1185">Reference proteome</keyword>
<evidence type="ECO:0000313" key="3">
    <source>
        <dbReference type="EMBL" id="KIW56842.1"/>
    </source>
</evidence>
<dbReference type="Proteomes" id="UP000054342">
    <property type="component" value="Unassembled WGS sequence"/>
</dbReference>
<dbReference type="RefSeq" id="XP_013317426.1">
    <property type="nucleotide sequence ID" value="XM_013461972.1"/>
</dbReference>
<feature type="transmembrane region" description="Helical" evidence="1">
    <location>
        <begin position="487"/>
        <end position="508"/>
    </location>
</feature>
<evidence type="ECO:0000313" key="4">
    <source>
        <dbReference type="Proteomes" id="UP000054342"/>
    </source>
</evidence>
<organism evidence="3 4">
    <name type="scientific">Exophiala xenobiotica</name>
    <dbReference type="NCBI Taxonomy" id="348802"/>
    <lineage>
        <taxon>Eukaryota</taxon>
        <taxon>Fungi</taxon>
        <taxon>Dikarya</taxon>
        <taxon>Ascomycota</taxon>
        <taxon>Pezizomycotina</taxon>
        <taxon>Eurotiomycetes</taxon>
        <taxon>Chaetothyriomycetidae</taxon>
        <taxon>Chaetothyriales</taxon>
        <taxon>Herpotrichiellaceae</taxon>
        <taxon>Exophiala</taxon>
    </lineage>
</organism>
<keyword evidence="1" id="KW-0472">Membrane</keyword>
<dbReference type="AlphaFoldDB" id="A0A0D2D395"/>
<name>A0A0D2D395_9EURO</name>
<dbReference type="HOGENOM" id="CLU_029947_1_1_1"/>
<dbReference type="Pfam" id="PF26616">
    <property type="entry name" value="CorA-like"/>
    <property type="match status" value="1"/>
</dbReference>
<keyword evidence="1" id="KW-0812">Transmembrane</keyword>
<dbReference type="InterPro" id="IPR058257">
    <property type="entry name" value="CorA-like_dom"/>
</dbReference>
<dbReference type="OrthoDB" id="4153890at2759"/>
<protein>
    <recommendedName>
        <fullName evidence="2">CorA-like transporter domain-containing protein</fullName>
    </recommendedName>
</protein>
<feature type="domain" description="CorA-like transporter" evidence="2">
    <location>
        <begin position="194"/>
        <end position="300"/>
    </location>
</feature>
<feature type="transmembrane region" description="Helical" evidence="1">
    <location>
        <begin position="443"/>
        <end position="464"/>
    </location>
</feature>
<dbReference type="EMBL" id="KN847319">
    <property type="protein sequence ID" value="KIW56842.1"/>
    <property type="molecule type" value="Genomic_DNA"/>
</dbReference>
<accession>A0A0D2D395</accession>
<reference evidence="3 4" key="1">
    <citation type="submission" date="2015-01" db="EMBL/GenBank/DDBJ databases">
        <title>The Genome Sequence of Exophiala xenobiotica CBS118157.</title>
        <authorList>
            <consortium name="The Broad Institute Genomics Platform"/>
            <person name="Cuomo C."/>
            <person name="de Hoog S."/>
            <person name="Gorbushina A."/>
            <person name="Stielow B."/>
            <person name="Teixiera M."/>
            <person name="Abouelleil A."/>
            <person name="Chapman S.B."/>
            <person name="Priest M."/>
            <person name="Young S.K."/>
            <person name="Wortman J."/>
            <person name="Nusbaum C."/>
            <person name="Birren B."/>
        </authorList>
    </citation>
    <scope>NUCLEOTIDE SEQUENCE [LARGE SCALE GENOMIC DNA]</scope>
    <source>
        <strain evidence="3 4">CBS 118157</strain>
    </source>
</reference>
<gene>
    <name evidence="3" type="ORF">PV05_05463</name>
</gene>
<proteinExistence type="predicted"/>
<dbReference type="GeneID" id="25327371"/>
<dbReference type="Gene3D" id="1.20.58.340">
    <property type="entry name" value="Magnesium transport protein CorA, transmembrane region"/>
    <property type="match status" value="1"/>
</dbReference>
<sequence length="533" mass="60102">MSTVHDRVADEDIMESLICSDQLYDHQYRDNIRNIFLPNGRDSRLYAIATEACSSEATLYMHSDADPEDEKSAMQIFQPSSKASHDGVPSDLNDASFDVLLDEDGNKLRLLKDHQDLEDFLTTHQGPVVFHIRQDYSHGPLLLTEEVYEALRTRFGIFNRFKDILLYQGRRQDEIEVAPPRVQLNMLPQSVSRWSSTGFELAYCIRYIQPNGRKDAPCPWSLRQFVVYQRIDSATCSMLSIFVSLPAAAQRLSYQLSGEGDAVGVKGALELHQAVQKWAVAQWRPYLVYLSEILSDHTTKLLLVSHGQGEAAELADFGLRQRLKMLQDDILDTLLCLKSMRSTVEDTSSAVDTVLSRMQGDDISAKVAQGRKDVWRTDTLKELSLLLERADNLHAKLKSSIQLLSSFLDLESGYILQKLSLQAQEENIKMEGIARRSMEDAAAVKLLTIIMLLYLPATIVLNFYSTEFISKTTSQNGDVVTVVDHDWPIMLAISLPLTVATVGCWWLWTKLRSGKLRAFCANLMPRGNADSPC</sequence>
<evidence type="ECO:0000256" key="1">
    <source>
        <dbReference type="SAM" id="Phobius"/>
    </source>
</evidence>